<sequence>MAALQKYLGNMIPIQLQIKVVHCRVSLETLSLEDIEKAELALARQNKMANHCLAILQALCQKHDITTLSKLGLKVGKLKADQWHSVGSIHLVITLIHLWGNEGPSHVMQTYPFERFNLHLQSVPTNAKSGSGQSASLQLKMNIGATRFDAGVKVLVMDCTGSTTLDQDRVAINDEEQSLSAAQVLNIYAWKHGSPDGKILLSVQLYKPLNATSAEDDPYCPFGFVIAG</sequence>
<evidence type="ECO:0000313" key="1">
    <source>
        <dbReference type="EMBL" id="OSX60636.1"/>
    </source>
</evidence>
<organism evidence="1 2">
    <name type="scientific">Postia placenta MAD-698-R-SB12</name>
    <dbReference type="NCBI Taxonomy" id="670580"/>
    <lineage>
        <taxon>Eukaryota</taxon>
        <taxon>Fungi</taxon>
        <taxon>Dikarya</taxon>
        <taxon>Basidiomycota</taxon>
        <taxon>Agaricomycotina</taxon>
        <taxon>Agaricomycetes</taxon>
        <taxon>Polyporales</taxon>
        <taxon>Adustoporiaceae</taxon>
        <taxon>Rhodonia</taxon>
    </lineage>
</organism>
<dbReference type="Proteomes" id="UP000194127">
    <property type="component" value="Unassembled WGS sequence"/>
</dbReference>
<name>A0A1X6MWM7_9APHY</name>
<evidence type="ECO:0000313" key="2">
    <source>
        <dbReference type="Proteomes" id="UP000194127"/>
    </source>
</evidence>
<dbReference type="RefSeq" id="XP_024337430.1">
    <property type="nucleotide sequence ID" value="XM_024479422.1"/>
</dbReference>
<dbReference type="AlphaFoldDB" id="A0A1X6MWM7"/>
<protein>
    <submittedName>
        <fullName evidence="1">Uncharacterized protein</fullName>
    </submittedName>
</protein>
<reference evidence="1 2" key="1">
    <citation type="submission" date="2017-04" db="EMBL/GenBank/DDBJ databases">
        <title>Genome Sequence of the Model Brown-Rot Fungus Postia placenta SB12.</title>
        <authorList>
            <consortium name="DOE Joint Genome Institute"/>
            <person name="Gaskell J."/>
            <person name="Kersten P."/>
            <person name="Larrondo L.F."/>
            <person name="Canessa P."/>
            <person name="Martinez D."/>
            <person name="Hibbett D."/>
            <person name="Schmoll M."/>
            <person name="Kubicek C.P."/>
            <person name="Martinez A.T."/>
            <person name="Yadav J."/>
            <person name="Master E."/>
            <person name="Magnuson J.K."/>
            <person name="James T."/>
            <person name="Yaver D."/>
            <person name="Berka R."/>
            <person name="Labutti K."/>
            <person name="Lipzen A."/>
            <person name="Aerts A."/>
            <person name="Barry K."/>
            <person name="Henrissat B."/>
            <person name="Blanchette R."/>
            <person name="Grigoriev I."/>
            <person name="Cullen D."/>
        </authorList>
    </citation>
    <scope>NUCLEOTIDE SEQUENCE [LARGE SCALE GENOMIC DNA]</scope>
    <source>
        <strain evidence="1 2">MAD-698-R-SB12</strain>
    </source>
</reference>
<keyword evidence="2" id="KW-1185">Reference proteome</keyword>
<dbReference type="OrthoDB" id="3247418at2759"/>
<gene>
    <name evidence="1" type="ORF">POSPLADRAFT_1048032</name>
</gene>
<accession>A0A1X6MWM7</accession>
<proteinExistence type="predicted"/>
<dbReference type="GeneID" id="36324372"/>
<dbReference type="EMBL" id="KZ110600">
    <property type="protein sequence ID" value="OSX60636.1"/>
    <property type="molecule type" value="Genomic_DNA"/>
</dbReference>